<organism evidence="1 2">
    <name type="scientific">Paenibacillus prosopidis</name>
    <dbReference type="NCBI Taxonomy" id="630520"/>
    <lineage>
        <taxon>Bacteria</taxon>
        <taxon>Bacillati</taxon>
        <taxon>Bacillota</taxon>
        <taxon>Bacilli</taxon>
        <taxon>Bacillales</taxon>
        <taxon>Paenibacillaceae</taxon>
        <taxon>Paenibacillus</taxon>
    </lineage>
</organism>
<proteinExistence type="predicted"/>
<dbReference type="RefSeq" id="WP_114384020.1">
    <property type="nucleotide sequence ID" value="NZ_QPJD01000026.1"/>
</dbReference>
<dbReference type="AlphaFoldDB" id="A0A368VIE8"/>
<protein>
    <submittedName>
        <fullName evidence="1">Putative ribosomally synthesized peptide with SipW-like signal peptide</fullName>
    </submittedName>
</protein>
<evidence type="ECO:0000313" key="1">
    <source>
        <dbReference type="EMBL" id="RCW41202.1"/>
    </source>
</evidence>
<dbReference type="EMBL" id="QPJD01000026">
    <property type="protein sequence ID" value="RCW41202.1"/>
    <property type="molecule type" value="Genomic_DNA"/>
</dbReference>
<dbReference type="Proteomes" id="UP000252415">
    <property type="component" value="Unassembled WGS sequence"/>
</dbReference>
<sequence length="204" mass="22844">MNDENGWIAGHDYLNGADEHIASDQMDHYVRNLLTEQERDWAERHLAVCDTCLELFAAAVESLEAGTVVGGSAYEPSITMPDMELLEQRVVTQLISELTPDDHHLEQAQATTTVVQERPYRRSSWLQHPVTHYTIAASITLLLLGSGTFASFSQKLAQHELDLNAQEPQPAITIPLDKQTESWSDKMVSQTGSWLDGLQAIRFK</sequence>
<name>A0A368VIE8_9BACL</name>
<gene>
    <name evidence="1" type="ORF">DFP97_12634</name>
</gene>
<keyword evidence="2" id="KW-1185">Reference proteome</keyword>
<dbReference type="OrthoDB" id="2678892at2"/>
<reference evidence="1 2" key="1">
    <citation type="submission" date="2018-07" db="EMBL/GenBank/DDBJ databases">
        <title>Genomic Encyclopedia of Type Strains, Phase III (KMG-III): the genomes of soil and plant-associated and newly described type strains.</title>
        <authorList>
            <person name="Whitman W."/>
        </authorList>
    </citation>
    <scope>NUCLEOTIDE SEQUENCE [LARGE SCALE GENOMIC DNA]</scope>
    <source>
        <strain evidence="1 2">CECT 7506</strain>
    </source>
</reference>
<comment type="caution">
    <text evidence="1">The sequence shown here is derived from an EMBL/GenBank/DDBJ whole genome shotgun (WGS) entry which is preliminary data.</text>
</comment>
<evidence type="ECO:0000313" key="2">
    <source>
        <dbReference type="Proteomes" id="UP000252415"/>
    </source>
</evidence>
<accession>A0A368VIE8</accession>